<feature type="non-terminal residue" evidence="3">
    <location>
        <position position="1"/>
    </location>
</feature>
<accession>A0A0B1S4T2</accession>
<sequence length="130" mass="14207">IGAVSAGNYTSSKGWDAISDTGTALIGVPDEILSEITKAVGAKFSQQLGLHVVDCQAKPNVTLTIGSHEYTLEAKNLIYQALQGVCIFTMYPASLSDETHWVLGDAFIRQYCHIYDYGRKRIGFAKSLEF</sequence>
<proteinExistence type="inferred from homology"/>
<name>A0A0B1S4T2_OESDE</name>
<protein>
    <recommendedName>
        <fullName evidence="2">Peptidase A1 domain-containing protein</fullName>
    </recommendedName>
</protein>
<dbReference type="PROSITE" id="PS51767">
    <property type="entry name" value="PEPTIDASE_A1"/>
    <property type="match status" value="1"/>
</dbReference>
<comment type="similarity">
    <text evidence="1">Belongs to the peptidase A1 family.</text>
</comment>
<evidence type="ECO:0000313" key="4">
    <source>
        <dbReference type="Proteomes" id="UP000053660"/>
    </source>
</evidence>
<dbReference type="SUPFAM" id="SSF50630">
    <property type="entry name" value="Acid proteases"/>
    <property type="match status" value="1"/>
</dbReference>
<evidence type="ECO:0000313" key="3">
    <source>
        <dbReference type="EMBL" id="KHJ79944.1"/>
    </source>
</evidence>
<dbReference type="InterPro" id="IPR001461">
    <property type="entry name" value="Aspartic_peptidase_A1"/>
</dbReference>
<dbReference type="OrthoDB" id="5794195at2759"/>
<reference evidence="3 4" key="1">
    <citation type="submission" date="2014-03" db="EMBL/GenBank/DDBJ databases">
        <title>Draft genome of the hookworm Oesophagostomum dentatum.</title>
        <authorList>
            <person name="Mitreva M."/>
        </authorList>
    </citation>
    <scope>NUCLEOTIDE SEQUENCE [LARGE SCALE GENOMIC DNA]</scope>
    <source>
        <strain evidence="3 4">OD-Hann</strain>
    </source>
</reference>
<evidence type="ECO:0000256" key="1">
    <source>
        <dbReference type="ARBA" id="ARBA00007447"/>
    </source>
</evidence>
<dbReference type="PANTHER" id="PTHR47966">
    <property type="entry name" value="BETA-SITE APP-CLEAVING ENZYME, ISOFORM A-RELATED"/>
    <property type="match status" value="1"/>
</dbReference>
<feature type="domain" description="Peptidase A1" evidence="2">
    <location>
        <begin position="1"/>
        <end position="125"/>
    </location>
</feature>
<dbReference type="GO" id="GO:0006508">
    <property type="term" value="P:proteolysis"/>
    <property type="evidence" value="ECO:0007669"/>
    <property type="project" value="InterPro"/>
</dbReference>
<organism evidence="3 4">
    <name type="scientific">Oesophagostomum dentatum</name>
    <name type="common">Nodular worm</name>
    <dbReference type="NCBI Taxonomy" id="61180"/>
    <lineage>
        <taxon>Eukaryota</taxon>
        <taxon>Metazoa</taxon>
        <taxon>Ecdysozoa</taxon>
        <taxon>Nematoda</taxon>
        <taxon>Chromadorea</taxon>
        <taxon>Rhabditida</taxon>
        <taxon>Rhabditina</taxon>
        <taxon>Rhabditomorpha</taxon>
        <taxon>Strongyloidea</taxon>
        <taxon>Strongylidae</taxon>
        <taxon>Oesophagostomum</taxon>
    </lineage>
</organism>
<keyword evidence="4" id="KW-1185">Reference proteome</keyword>
<dbReference type="InterPro" id="IPR033121">
    <property type="entry name" value="PEPTIDASE_A1"/>
</dbReference>
<dbReference type="AlphaFoldDB" id="A0A0B1S4T2"/>
<evidence type="ECO:0000259" key="2">
    <source>
        <dbReference type="PROSITE" id="PS51767"/>
    </source>
</evidence>
<dbReference type="Pfam" id="PF00026">
    <property type="entry name" value="Asp"/>
    <property type="match status" value="1"/>
</dbReference>
<dbReference type="Gene3D" id="2.40.70.10">
    <property type="entry name" value="Acid Proteases"/>
    <property type="match status" value="1"/>
</dbReference>
<dbReference type="EMBL" id="KN602504">
    <property type="protein sequence ID" value="KHJ79944.1"/>
    <property type="molecule type" value="Genomic_DNA"/>
</dbReference>
<dbReference type="GO" id="GO:0004190">
    <property type="term" value="F:aspartic-type endopeptidase activity"/>
    <property type="evidence" value="ECO:0007669"/>
    <property type="project" value="InterPro"/>
</dbReference>
<dbReference type="PANTHER" id="PTHR47966:SF45">
    <property type="entry name" value="PEPTIDASE A1 DOMAIN-CONTAINING PROTEIN"/>
    <property type="match status" value="1"/>
</dbReference>
<dbReference type="GO" id="GO:0005764">
    <property type="term" value="C:lysosome"/>
    <property type="evidence" value="ECO:0007669"/>
    <property type="project" value="TreeGrafter"/>
</dbReference>
<dbReference type="Proteomes" id="UP000053660">
    <property type="component" value="Unassembled WGS sequence"/>
</dbReference>
<dbReference type="PRINTS" id="PR00792">
    <property type="entry name" value="PEPSIN"/>
</dbReference>
<gene>
    <name evidence="3" type="ORF">OESDEN_20391</name>
</gene>
<dbReference type="InterPro" id="IPR021109">
    <property type="entry name" value="Peptidase_aspartic_dom_sf"/>
</dbReference>